<keyword evidence="1" id="KW-1133">Transmembrane helix</keyword>
<proteinExistence type="predicted"/>
<dbReference type="EMBL" id="CP035232">
    <property type="protein sequence ID" value="QAT65320.1"/>
    <property type="molecule type" value="Genomic_DNA"/>
</dbReference>
<evidence type="ECO:0000313" key="2">
    <source>
        <dbReference type="EMBL" id="QAT65320.1"/>
    </source>
</evidence>
<keyword evidence="1" id="KW-0812">Transmembrane</keyword>
<accession>A0AAJ3YXP0</accession>
<protein>
    <submittedName>
        <fullName evidence="2">Uncharacterized protein</fullName>
    </submittedName>
</protein>
<gene>
    <name evidence="2" type="ORF">EQZ20_10560</name>
</gene>
<dbReference type="AlphaFoldDB" id="A0AAJ3YXP0"/>
<name>A0AAJ3YXP0_9BACI</name>
<reference evidence="2 3" key="1">
    <citation type="submission" date="2019-01" db="EMBL/GenBank/DDBJ databases">
        <title>Genome sequence of Bacillus glycinifermentans SRCM103574.</title>
        <authorList>
            <person name="Kong H.-J."/>
            <person name="Jeong S.-Y."/>
            <person name="Jeong D.-Y."/>
        </authorList>
    </citation>
    <scope>NUCLEOTIDE SEQUENCE [LARGE SCALE GENOMIC DNA]</scope>
    <source>
        <strain evidence="2 3">SRCM103574</strain>
    </source>
</reference>
<dbReference type="GeneID" id="82853122"/>
<dbReference type="Proteomes" id="UP000288675">
    <property type="component" value="Chromosome"/>
</dbReference>
<organism evidence="2 3">
    <name type="scientific">Bacillus glycinifermentans</name>
    <dbReference type="NCBI Taxonomy" id="1664069"/>
    <lineage>
        <taxon>Bacteria</taxon>
        <taxon>Bacillati</taxon>
        <taxon>Bacillota</taxon>
        <taxon>Bacilli</taxon>
        <taxon>Bacillales</taxon>
        <taxon>Bacillaceae</taxon>
        <taxon>Bacillus</taxon>
    </lineage>
</organism>
<keyword evidence="1" id="KW-0472">Membrane</keyword>
<evidence type="ECO:0000313" key="3">
    <source>
        <dbReference type="Proteomes" id="UP000288675"/>
    </source>
</evidence>
<feature type="transmembrane region" description="Helical" evidence="1">
    <location>
        <begin position="29"/>
        <end position="47"/>
    </location>
</feature>
<sequence>MTGWIIPLSLFLFGLVGIEVYYKWTKIRTSVIVLAVVYLLFVATYAIDFMAQTTDEEIWSGKVVDWQHKEEWDEWIPPHTTCHKTNHGQSCTTTPGHWKHHDAENKIKTTDDGWILVNRLPNGKVMDDRYPNTTEELKQYWKPGDPTASVHYYTNKVKASYSLFKHKDIDLDDYPNLPSYPNKVDKNLDINRIVGTVPNKEEASRKLSEVNTYLNEQIPDPNHKGQKISRKQVNIVFVNLGDVSDINYGFALQDKWQNGHKNDYIITLSMKKDGTVNWVYPFTWSEVDELNLEVKDYITNQKKITDFTTVVEGVGKLVDEKFERKQFKDFNYLHVELSTVAQVILWLICLLGLIGDVFLKNKSQL</sequence>
<feature type="transmembrane region" description="Helical" evidence="1">
    <location>
        <begin position="340"/>
        <end position="359"/>
    </location>
</feature>
<dbReference type="KEGG" id="bgy:BGLY_2073"/>
<dbReference type="RefSeq" id="WP_046132830.1">
    <property type="nucleotide sequence ID" value="NZ_CP035232.1"/>
</dbReference>
<evidence type="ECO:0000256" key="1">
    <source>
        <dbReference type="SAM" id="Phobius"/>
    </source>
</evidence>
<feature type="transmembrane region" description="Helical" evidence="1">
    <location>
        <begin position="6"/>
        <end position="22"/>
    </location>
</feature>